<sequence>MSAYPTDEVLRPQDEKQVLDTVSWAVSERKPLEILGHGSKRGIGAPMQVADTLDLSAVSGVTLYEPEELVLTARAGTSVAEIEALLDENNQELQFEPLDYRGLLGSEGERGTVGGLLACNLSGPRRIKAGAARDHVLGIRAVTGRGDVIKSGGRVVKNVTGYDLSRGLSGSWGTLGVFTELTFKVLPKSETSSTLVLSGLADGDAADVMAHAMGSDTEVSAAAHLPESVRSHFIDRGLPDGSATVFRLEGFEPSVRYREKRLREILGKVGPCESLDAETSAVLWREIRDVKPFCDGTQRAVWRISIAPSQGHVLVGSLRLQTGVDAYYDWQGGLVWLRMEADAEADIVRRTIAKLGGGHATLARAPAALRASVPVFEPQPKALAALSQRLKEQFDPAGVLNPGRMSGFM</sequence>
<keyword evidence="5" id="KW-1185">Reference proteome</keyword>
<dbReference type="Proteomes" id="UP001196509">
    <property type="component" value="Unassembled WGS sequence"/>
</dbReference>
<dbReference type="Gene3D" id="3.30.465.10">
    <property type="match status" value="1"/>
</dbReference>
<comment type="caution">
    <text evidence="4">The sequence shown here is derived from an EMBL/GenBank/DDBJ whole genome shotgun (WGS) entry which is preliminary data.</text>
</comment>
<evidence type="ECO:0000256" key="2">
    <source>
        <dbReference type="ARBA" id="ARBA00022827"/>
    </source>
</evidence>
<dbReference type="InterPro" id="IPR016164">
    <property type="entry name" value="FAD-linked_Oxase-like_C"/>
</dbReference>
<accession>A0AAE2ZPX7</accession>
<dbReference type="EMBL" id="JAICBX010000002">
    <property type="protein sequence ID" value="MBW8637427.1"/>
    <property type="molecule type" value="Genomic_DNA"/>
</dbReference>
<dbReference type="GO" id="GO:0019154">
    <property type="term" value="F:glycolate dehydrogenase activity"/>
    <property type="evidence" value="ECO:0007669"/>
    <property type="project" value="UniProtKB-EC"/>
</dbReference>
<dbReference type="InterPro" id="IPR036318">
    <property type="entry name" value="FAD-bd_PCMH-like_sf"/>
</dbReference>
<dbReference type="InterPro" id="IPR016169">
    <property type="entry name" value="FAD-bd_PCMH_sub2"/>
</dbReference>
<evidence type="ECO:0000259" key="3">
    <source>
        <dbReference type="PROSITE" id="PS51387"/>
    </source>
</evidence>
<dbReference type="Pfam" id="PF01565">
    <property type="entry name" value="FAD_binding_4"/>
    <property type="match status" value="1"/>
</dbReference>
<dbReference type="AlphaFoldDB" id="A0AAE2ZPX7"/>
<dbReference type="EC" id="1.1.99.14" evidence="4"/>
<feature type="domain" description="FAD-binding PCMH-type" evidence="3">
    <location>
        <begin position="1"/>
        <end position="188"/>
    </location>
</feature>
<keyword evidence="2" id="KW-0274">FAD</keyword>
<name>A0AAE2ZPX7_9HYPH</name>
<dbReference type="PANTHER" id="PTHR11748">
    <property type="entry name" value="D-LACTATE DEHYDROGENASE"/>
    <property type="match status" value="1"/>
</dbReference>
<dbReference type="InterPro" id="IPR016166">
    <property type="entry name" value="FAD-bd_PCMH"/>
</dbReference>
<dbReference type="InterPro" id="IPR006094">
    <property type="entry name" value="Oxid_FAD_bind_N"/>
</dbReference>
<keyword evidence="1" id="KW-0285">Flavoprotein</keyword>
<dbReference type="PANTHER" id="PTHR11748:SF103">
    <property type="entry name" value="GLYCOLATE OXIDASE SUBUNIT GLCE"/>
    <property type="match status" value="1"/>
</dbReference>
<dbReference type="GO" id="GO:0071949">
    <property type="term" value="F:FAD binding"/>
    <property type="evidence" value="ECO:0007669"/>
    <property type="project" value="InterPro"/>
</dbReference>
<evidence type="ECO:0000313" key="4">
    <source>
        <dbReference type="EMBL" id="MBW8637427.1"/>
    </source>
</evidence>
<proteinExistence type="predicted"/>
<dbReference type="SUPFAM" id="SSF55103">
    <property type="entry name" value="FAD-linked oxidases, C-terminal domain"/>
    <property type="match status" value="1"/>
</dbReference>
<keyword evidence="4" id="KW-0560">Oxidoreductase</keyword>
<evidence type="ECO:0000256" key="1">
    <source>
        <dbReference type="ARBA" id="ARBA00022630"/>
    </source>
</evidence>
<dbReference type="RefSeq" id="WP_220228130.1">
    <property type="nucleotide sequence ID" value="NZ_JAICBX010000002.1"/>
</dbReference>
<organism evidence="4 5">
    <name type="scientific">Flavimaribacter sediminis</name>
    <dbReference type="NCBI Taxonomy" id="2865987"/>
    <lineage>
        <taxon>Bacteria</taxon>
        <taxon>Pseudomonadati</taxon>
        <taxon>Pseudomonadota</taxon>
        <taxon>Alphaproteobacteria</taxon>
        <taxon>Hyphomicrobiales</taxon>
        <taxon>Rhizobiaceae</taxon>
        <taxon>Flavimaribacter</taxon>
    </lineage>
</organism>
<dbReference type="PROSITE" id="PS51387">
    <property type="entry name" value="FAD_PCMH"/>
    <property type="match status" value="1"/>
</dbReference>
<dbReference type="NCBIfam" id="NF008439">
    <property type="entry name" value="PRK11282.1"/>
    <property type="match status" value="1"/>
</dbReference>
<evidence type="ECO:0000313" key="5">
    <source>
        <dbReference type="Proteomes" id="UP001196509"/>
    </source>
</evidence>
<protein>
    <submittedName>
        <fullName evidence="4">Glycolate oxidase subunit GlcE</fullName>
        <ecNumber evidence="4">1.1.99.14</ecNumber>
    </submittedName>
</protein>
<reference evidence="4" key="1">
    <citation type="submission" date="2021-08" db="EMBL/GenBank/DDBJ databases">
        <title>Hoeflea bacterium WL0058 sp. nov., isolated from the sediment.</title>
        <authorList>
            <person name="Wang L."/>
            <person name="Zhang D."/>
        </authorList>
    </citation>
    <scope>NUCLEOTIDE SEQUENCE</scope>
    <source>
        <strain evidence="4">WL0058</strain>
    </source>
</reference>
<gene>
    <name evidence="4" type="primary">glcE</name>
    <name evidence="4" type="ORF">K1W69_09525</name>
</gene>
<dbReference type="SUPFAM" id="SSF56176">
    <property type="entry name" value="FAD-binding/transporter-associated domain-like"/>
    <property type="match status" value="1"/>
</dbReference>